<dbReference type="EMBL" id="JAPTSV010000009">
    <property type="protein sequence ID" value="KAJ1524303.1"/>
    <property type="molecule type" value="Genomic_DNA"/>
</dbReference>
<proteinExistence type="predicted"/>
<dbReference type="InterPro" id="IPR032675">
    <property type="entry name" value="LRR_dom_sf"/>
</dbReference>
<organism evidence="2 3">
    <name type="scientific">Megalurothrips usitatus</name>
    <name type="common">bean blossom thrips</name>
    <dbReference type="NCBI Taxonomy" id="439358"/>
    <lineage>
        <taxon>Eukaryota</taxon>
        <taxon>Metazoa</taxon>
        <taxon>Ecdysozoa</taxon>
        <taxon>Arthropoda</taxon>
        <taxon>Hexapoda</taxon>
        <taxon>Insecta</taxon>
        <taxon>Pterygota</taxon>
        <taxon>Neoptera</taxon>
        <taxon>Paraneoptera</taxon>
        <taxon>Thysanoptera</taxon>
        <taxon>Terebrantia</taxon>
        <taxon>Thripoidea</taxon>
        <taxon>Thripidae</taxon>
        <taxon>Megalurothrips</taxon>
    </lineage>
</organism>
<dbReference type="InterPro" id="IPR036047">
    <property type="entry name" value="F-box-like_dom_sf"/>
</dbReference>
<dbReference type="Proteomes" id="UP001075354">
    <property type="component" value="Chromosome 9"/>
</dbReference>
<dbReference type="PANTHER" id="PTHR13318">
    <property type="entry name" value="PARTNER OF PAIRED, ISOFORM B-RELATED"/>
    <property type="match status" value="1"/>
</dbReference>
<dbReference type="Gene3D" id="3.80.10.10">
    <property type="entry name" value="Ribonuclease Inhibitor"/>
    <property type="match status" value="1"/>
</dbReference>
<dbReference type="SUPFAM" id="SSF52047">
    <property type="entry name" value="RNI-like"/>
    <property type="match status" value="1"/>
</dbReference>
<dbReference type="AlphaFoldDB" id="A0AAV7XG41"/>
<reference evidence="2" key="1">
    <citation type="submission" date="2022-12" db="EMBL/GenBank/DDBJ databases">
        <title>Chromosome-level genome assembly of the bean flower thrips Megalurothrips usitatus.</title>
        <authorList>
            <person name="Ma L."/>
            <person name="Liu Q."/>
            <person name="Li H."/>
            <person name="Cai W."/>
        </authorList>
    </citation>
    <scope>NUCLEOTIDE SEQUENCE</scope>
    <source>
        <strain evidence="2">Cailab_2022a</strain>
    </source>
</reference>
<dbReference type="PANTHER" id="PTHR13318:SF190">
    <property type="entry name" value="PARTNER OF PAIRED, ISOFORM B"/>
    <property type="match status" value="1"/>
</dbReference>
<feature type="compositionally biased region" description="Polar residues" evidence="1">
    <location>
        <begin position="30"/>
        <end position="39"/>
    </location>
</feature>
<protein>
    <recommendedName>
        <fullName evidence="4">F-box domain-containing protein</fullName>
    </recommendedName>
</protein>
<dbReference type="GO" id="GO:0019005">
    <property type="term" value="C:SCF ubiquitin ligase complex"/>
    <property type="evidence" value="ECO:0007669"/>
    <property type="project" value="TreeGrafter"/>
</dbReference>
<feature type="region of interest" description="Disordered" evidence="1">
    <location>
        <begin position="1"/>
        <end position="48"/>
    </location>
</feature>
<sequence length="506" mass="54023">MSGVGRSESPPRAASCGQRPEEWTSKEHQSPPTVTSSPGETPPRVPPILTLPPEVLANVLEMLAPVEVVSASCAHPDWAEIANRLVLVPRGHLRVHLGDDAGDAARGGVHVRLLPAVHTLHLVGSAPRGVDDAAVRAALSALARTLPLGTVHSVWLHEDDVRDTDVVYRTDASQRSALDAILEHCPGVNSINFSNVKQSAGFVRHVVDSGPRPHLRSSFLFAEHNHHVTAVLGALDELGAFFEETTVTVRRPELSVTASFPHYWEPRNEFRLPYGDQVRSLCVSGAGLAAAAYRGLAPMPVLRELRLCDANGLGDDALLALAAGVRRLRSLAVHDAPGVSEAAWTAALRAPGLRRLQSLEVGGCPDLDDEALGPLKDTDALEELVDVALDLEGCTRGTGASGDTVDAIARLCPNVECLTLTAPFSPSLVAALERAPPRLPRLRRLTVRVQGSGGFDWTVDPKEAIAGVDHLKRRLRAVCPPAVRMDVSLTFIKLGMAVSSSSDDEH</sequence>
<name>A0AAV7XG41_9NEOP</name>
<dbReference type="CDD" id="cd09917">
    <property type="entry name" value="F-box_SF"/>
    <property type="match status" value="1"/>
</dbReference>
<gene>
    <name evidence="2" type="ORF">ONE63_010814</name>
</gene>
<evidence type="ECO:0000313" key="3">
    <source>
        <dbReference type="Proteomes" id="UP001075354"/>
    </source>
</evidence>
<keyword evidence="3" id="KW-1185">Reference proteome</keyword>
<evidence type="ECO:0000313" key="2">
    <source>
        <dbReference type="EMBL" id="KAJ1524303.1"/>
    </source>
</evidence>
<accession>A0AAV7XG41</accession>
<feature type="compositionally biased region" description="Basic and acidic residues" evidence="1">
    <location>
        <begin position="19"/>
        <end position="29"/>
    </location>
</feature>
<evidence type="ECO:0000256" key="1">
    <source>
        <dbReference type="SAM" id="MobiDB-lite"/>
    </source>
</evidence>
<comment type="caution">
    <text evidence="2">The sequence shown here is derived from an EMBL/GenBank/DDBJ whole genome shotgun (WGS) entry which is preliminary data.</text>
</comment>
<dbReference type="SUPFAM" id="SSF81383">
    <property type="entry name" value="F-box domain"/>
    <property type="match status" value="1"/>
</dbReference>
<evidence type="ECO:0008006" key="4">
    <source>
        <dbReference type="Google" id="ProtNLM"/>
    </source>
</evidence>
<dbReference type="GO" id="GO:0031146">
    <property type="term" value="P:SCF-dependent proteasomal ubiquitin-dependent protein catabolic process"/>
    <property type="evidence" value="ECO:0007669"/>
    <property type="project" value="TreeGrafter"/>
</dbReference>